<keyword evidence="1" id="KW-1133">Transmembrane helix</keyword>
<name>A0A2U3LJB2_9FIRM</name>
<dbReference type="Pfam" id="PF03814">
    <property type="entry name" value="KdpA"/>
    <property type="match status" value="1"/>
</dbReference>
<keyword evidence="1" id="KW-0812">Transmembrane</keyword>
<evidence type="ECO:0000313" key="2">
    <source>
        <dbReference type="EMBL" id="SPF51934.1"/>
    </source>
</evidence>
<reference evidence="3" key="1">
    <citation type="submission" date="2018-02" db="EMBL/GenBank/DDBJ databases">
        <authorList>
            <person name="Hausmann B."/>
        </authorList>
    </citation>
    <scope>NUCLEOTIDE SEQUENCE [LARGE SCALE GENOMIC DNA]</scope>
    <source>
        <strain evidence="3">Peat soil MAG SbF1</strain>
    </source>
</reference>
<protein>
    <submittedName>
        <fullName evidence="2">Uncharacterized protein</fullName>
    </submittedName>
</protein>
<proteinExistence type="predicted"/>
<accession>A0A2U3LJB2</accession>
<feature type="transmembrane region" description="Helical" evidence="1">
    <location>
        <begin position="6"/>
        <end position="25"/>
    </location>
</feature>
<dbReference type="AlphaFoldDB" id="A0A2U3LJB2"/>
<keyword evidence="1" id="KW-0472">Membrane</keyword>
<dbReference type="GO" id="GO:0008556">
    <property type="term" value="F:P-type potassium transmembrane transporter activity"/>
    <property type="evidence" value="ECO:0007669"/>
    <property type="project" value="InterPro"/>
</dbReference>
<dbReference type="EMBL" id="OMOF01000495">
    <property type="protein sequence ID" value="SPF51934.1"/>
    <property type="molecule type" value="Genomic_DNA"/>
</dbReference>
<dbReference type="InterPro" id="IPR004623">
    <property type="entry name" value="KdpA"/>
</dbReference>
<evidence type="ECO:0000313" key="3">
    <source>
        <dbReference type="Proteomes" id="UP000238916"/>
    </source>
</evidence>
<sequence length="46" mass="4723">MLAFTMLIGRFGVILPVLAIAGSLVEKKISPPGPGTFSTAGGLFVF</sequence>
<dbReference type="Proteomes" id="UP000238916">
    <property type="component" value="Unassembled WGS sequence"/>
</dbReference>
<evidence type="ECO:0000256" key="1">
    <source>
        <dbReference type="SAM" id="Phobius"/>
    </source>
</evidence>
<organism evidence="2 3">
    <name type="scientific">Candidatus Desulfosporosinus infrequens</name>
    <dbReference type="NCBI Taxonomy" id="2043169"/>
    <lineage>
        <taxon>Bacteria</taxon>
        <taxon>Bacillati</taxon>
        <taxon>Bacillota</taxon>
        <taxon>Clostridia</taxon>
        <taxon>Eubacteriales</taxon>
        <taxon>Desulfitobacteriaceae</taxon>
        <taxon>Desulfosporosinus</taxon>
    </lineage>
</organism>
<gene>
    <name evidence="2" type="ORF">SBF1_5440002</name>
</gene>